<proteinExistence type="inferred from homology"/>
<reference evidence="3" key="1">
    <citation type="submission" date="2020-01" db="EMBL/GenBank/DDBJ databases">
        <title>Insect and environment-associated Actinomycetes.</title>
        <authorList>
            <person name="Currrie C."/>
            <person name="Chevrette M."/>
            <person name="Carlson C."/>
            <person name="Stubbendieck R."/>
            <person name="Wendt-Pienkowski E."/>
        </authorList>
    </citation>
    <scope>NUCLEOTIDE SEQUENCE</scope>
    <source>
        <strain evidence="3">SID7958</strain>
    </source>
</reference>
<sequence>VPSWTLYRLRPDEVEFFQGDARRRHVRLRYRRVTEDAGDTGTAGAGERAAERWTRELLWP</sequence>
<comment type="similarity">
    <text evidence="1">Belongs to the pyridoxamine 5'-phosphate oxidase family.</text>
</comment>
<feature type="domain" description="Pyridoxine 5'-phosphate oxidase dimerisation C-terminal" evidence="2">
    <location>
        <begin position="4"/>
        <end position="60"/>
    </location>
</feature>
<dbReference type="InterPro" id="IPR019576">
    <property type="entry name" value="Pyridoxamine_oxidase_dimer_C"/>
</dbReference>
<dbReference type="Pfam" id="PF10590">
    <property type="entry name" value="PNP_phzG_C"/>
    <property type="match status" value="1"/>
</dbReference>
<evidence type="ECO:0000256" key="1">
    <source>
        <dbReference type="ARBA" id="ARBA00007301"/>
    </source>
</evidence>
<name>A0A6G3TV19_9ACTN</name>
<accession>A0A6G3TV19</accession>
<feature type="non-terminal residue" evidence="3">
    <location>
        <position position="1"/>
    </location>
</feature>
<organism evidence="3">
    <name type="scientific">Streptomyces sp. SID7958</name>
    <dbReference type="NCBI Taxonomy" id="2706093"/>
    <lineage>
        <taxon>Bacteria</taxon>
        <taxon>Bacillati</taxon>
        <taxon>Actinomycetota</taxon>
        <taxon>Actinomycetes</taxon>
        <taxon>Kitasatosporales</taxon>
        <taxon>Streptomycetaceae</taxon>
        <taxon>Streptomyces</taxon>
    </lineage>
</organism>
<evidence type="ECO:0000313" key="3">
    <source>
        <dbReference type="EMBL" id="NEC78099.1"/>
    </source>
</evidence>
<protein>
    <submittedName>
        <fullName evidence="3">Oxidase</fullName>
    </submittedName>
</protein>
<gene>
    <name evidence="3" type="ORF">G3I38_02255</name>
</gene>
<dbReference type="RefSeq" id="WP_275403947.1">
    <property type="nucleotide sequence ID" value="NZ_JAAGMU010000127.1"/>
</dbReference>
<dbReference type="EMBL" id="JAAGMU010000127">
    <property type="protein sequence ID" value="NEC78099.1"/>
    <property type="molecule type" value="Genomic_DNA"/>
</dbReference>
<dbReference type="InterPro" id="IPR012349">
    <property type="entry name" value="Split_barrel_FMN-bd"/>
</dbReference>
<dbReference type="SUPFAM" id="SSF50475">
    <property type="entry name" value="FMN-binding split barrel"/>
    <property type="match status" value="1"/>
</dbReference>
<dbReference type="Gene3D" id="2.30.110.10">
    <property type="entry name" value="Electron Transport, Fmn-binding Protein, Chain A"/>
    <property type="match status" value="1"/>
</dbReference>
<comment type="caution">
    <text evidence="3">The sequence shown here is derived from an EMBL/GenBank/DDBJ whole genome shotgun (WGS) entry which is preliminary data.</text>
</comment>
<dbReference type="AlphaFoldDB" id="A0A6G3TV19"/>
<evidence type="ECO:0000259" key="2">
    <source>
        <dbReference type="Pfam" id="PF10590"/>
    </source>
</evidence>